<keyword evidence="1" id="KW-0677">Repeat</keyword>
<dbReference type="PANTHER" id="PTHR10039:SF5">
    <property type="entry name" value="NACHT DOMAIN-CONTAINING PROTEIN"/>
    <property type="match status" value="1"/>
</dbReference>
<dbReference type="Proteomes" id="UP000736672">
    <property type="component" value="Unassembled WGS sequence"/>
</dbReference>
<dbReference type="Pfam" id="PF25053">
    <property type="entry name" value="DUF7791"/>
    <property type="match status" value="1"/>
</dbReference>
<reference evidence="4" key="1">
    <citation type="journal article" date="2021" name="Nat. Commun.">
        <title>Genetic determinants of endophytism in the Arabidopsis root mycobiome.</title>
        <authorList>
            <person name="Mesny F."/>
            <person name="Miyauchi S."/>
            <person name="Thiergart T."/>
            <person name="Pickel B."/>
            <person name="Atanasova L."/>
            <person name="Karlsson M."/>
            <person name="Huettel B."/>
            <person name="Barry K.W."/>
            <person name="Haridas S."/>
            <person name="Chen C."/>
            <person name="Bauer D."/>
            <person name="Andreopoulos W."/>
            <person name="Pangilinan J."/>
            <person name="LaButti K."/>
            <person name="Riley R."/>
            <person name="Lipzen A."/>
            <person name="Clum A."/>
            <person name="Drula E."/>
            <person name="Henrissat B."/>
            <person name="Kohler A."/>
            <person name="Grigoriev I.V."/>
            <person name="Martin F.M."/>
            <person name="Hacquard S."/>
        </authorList>
    </citation>
    <scope>NUCLEOTIDE SEQUENCE</scope>
    <source>
        <strain evidence="4">FSSC 5 MPI-SDFR-AT-0091</strain>
    </source>
</reference>
<name>A0A9P9G1I1_FUSSL</name>
<feature type="domain" description="DUF7791" evidence="3">
    <location>
        <begin position="539"/>
        <end position="614"/>
    </location>
</feature>
<gene>
    <name evidence="4" type="ORF">B0J15DRAFT_410447</name>
</gene>
<comment type="caution">
    <text evidence="4">The sequence shown here is derived from an EMBL/GenBank/DDBJ whole genome shotgun (WGS) entry which is preliminary data.</text>
</comment>
<proteinExistence type="predicted"/>
<dbReference type="AlphaFoldDB" id="A0A9P9G1I1"/>
<dbReference type="EMBL" id="JAGTJS010000035">
    <property type="protein sequence ID" value="KAH7230791.1"/>
    <property type="molecule type" value="Genomic_DNA"/>
</dbReference>
<accession>A0A9P9G1I1</accession>
<dbReference type="InterPro" id="IPR056884">
    <property type="entry name" value="NPHP3-like_N"/>
</dbReference>
<evidence type="ECO:0008006" key="6">
    <source>
        <dbReference type="Google" id="ProtNLM"/>
    </source>
</evidence>
<keyword evidence="5" id="KW-1185">Reference proteome</keyword>
<dbReference type="SUPFAM" id="SSF52540">
    <property type="entry name" value="P-loop containing nucleoside triphosphate hydrolases"/>
    <property type="match status" value="1"/>
</dbReference>
<feature type="domain" description="Nephrocystin 3-like N-terminal" evidence="2">
    <location>
        <begin position="209"/>
        <end position="370"/>
    </location>
</feature>
<dbReference type="Pfam" id="PF24883">
    <property type="entry name" value="NPHP3_N"/>
    <property type="match status" value="1"/>
</dbReference>
<dbReference type="InterPro" id="IPR027417">
    <property type="entry name" value="P-loop_NTPase"/>
</dbReference>
<evidence type="ECO:0000259" key="3">
    <source>
        <dbReference type="Pfam" id="PF25053"/>
    </source>
</evidence>
<protein>
    <recommendedName>
        <fullName evidence="6">NACHT domain-containing protein</fullName>
    </recommendedName>
</protein>
<dbReference type="InterPro" id="IPR056693">
    <property type="entry name" value="DUF7791"/>
</dbReference>
<dbReference type="PANTHER" id="PTHR10039">
    <property type="entry name" value="AMELOGENIN"/>
    <property type="match status" value="1"/>
</dbReference>
<dbReference type="OrthoDB" id="5086500at2759"/>
<feature type="non-terminal residue" evidence="4">
    <location>
        <position position="1"/>
    </location>
</feature>
<evidence type="ECO:0000313" key="5">
    <source>
        <dbReference type="Proteomes" id="UP000736672"/>
    </source>
</evidence>
<sequence>GKATIGSALRLAIKSRFKQSDLNRLEKDLANVQSTMETQLLIGMRQRLDANLLHNDELDRDLKYFVRQLSDGRTNLSNLILKQSHELREVISKGFIGAERSTKAHITTELFHTEDRVRKGIARAVDNVQFIVERSAQVDKGSRQQEEAYRLLLGSLKFPEMEARRNQISHACPETFLWVLDPQDPRHDDDVNPDGEDGNFSNSPTWDSLVEWLQSSQPVYWISGKPASGKSTLMKFILSQNQTKLLLREWQENVRILSHFFWKPGTELQQSIKGFLCSVIHQIFVQDKDQAFSYLETRQELSLKSSPFDWDQVELQDLLIDYLQQASAAFCLFIDGLDEVWPKDGVENLTSLFGTLFRGCQRLKLCVSSRREHFLETRLRDYPQLRMHDLTRKDLQKYASQVLNQALAYSRSRLDAEFIRKLVAEIVSASQGVFLWAVLVSNSLSRGIQNDDSREELWQRLGSIPRDLEGLYLDMWLRQNEDHEIYQKSSAMLFCLSLLVFAGWKDKPRFGVNLTVFQLMAAMDDEILDDHLIHHRHYQFETVKEKCQATAKMIQIRSAGLLEVFQTTHYRSFVYPALHLGVRYIHRSAQDFLTDTDRGQAIWQKHGMSYDVAFTKLYRASILELCYPPKNARRFLASLLNSRLQELAHRRSFLGPSVIQYYLQATAGFWHHPSVAVLDPIPGKGPVYSIRQFKFLLQASSFGFLSYVSEQLSTEENDPSVLPGFLLHSFRGQDWLGWSHSAPEWAQPDLIVDAQCRLLRLLLNKISVPETGPLILLPGGHSDPCRNLPGTLGWFLLLTRNCLAKVTGSSLAAQAFLDTLDAFVDTIFDLNVQLLLDVCSPHQGSVAQFQLPIGIVAQTHGSERMQIEISLRNWVDATRDGLRARISGNYSTFGDKPCTPHVRLVGSYGFENEAACRSPPPNEKDLCLLSNLVQELLYYPLWHRPTDPSLPSSADAPPESYQCFFDTVHSLGAGRTKSVEKREKPLERQGRNTSYPIVLLYNSNSSI</sequence>
<evidence type="ECO:0000313" key="4">
    <source>
        <dbReference type="EMBL" id="KAH7230791.1"/>
    </source>
</evidence>
<organism evidence="4 5">
    <name type="scientific">Fusarium solani</name>
    <name type="common">Filamentous fungus</name>
    <dbReference type="NCBI Taxonomy" id="169388"/>
    <lineage>
        <taxon>Eukaryota</taxon>
        <taxon>Fungi</taxon>
        <taxon>Dikarya</taxon>
        <taxon>Ascomycota</taxon>
        <taxon>Pezizomycotina</taxon>
        <taxon>Sordariomycetes</taxon>
        <taxon>Hypocreomycetidae</taxon>
        <taxon>Hypocreales</taxon>
        <taxon>Nectriaceae</taxon>
        <taxon>Fusarium</taxon>
        <taxon>Fusarium solani species complex</taxon>
    </lineage>
</organism>
<dbReference type="Gene3D" id="3.40.50.300">
    <property type="entry name" value="P-loop containing nucleotide triphosphate hydrolases"/>
    <property type="match status" value="1"/>
</dbReference>
<evidence type="ECO:0000259" key="2">
    <source>
        <dbReference type="Pfam" id="PF24883"/>
    </source>
</evidence>
<evidence type="ECO:0000256" key="1">
    <source>
        <dbReference type="ARBA" id="ARBA00022737"/>
    </source>
</evidence>